<feature type="transmembrane region" description="Helical" evidence="4">
    <location>
        <begin position="811"/>
        <end position="840"/>
    </location>
</feature>
<keyword evidence="2" id="KW-0808">Transferase</keyword>
<dbReference type="PANTHER" id="PTHR37469:SF2">
    <property type="entry name" value="CELLOBIONIC ACID PHOSPHORYLASE"/>
    <property type="match status" value="1"/>
</dbReference>
<dbReference type="Gene3D" id="1.50.10.10">
    <property type="match status" value="1"/>
</dbReference>
<name>A0A085TZN8_9RHOB</name>
<feature type="transmembrane region" description="Helical" evidence="4">
    <location>
        <begin position="309"/>
        <end position="331"/>
    </location>
</feature>
<accession>A0A085TZN8</accession>
<dbReference type="GO" id="GO:0005975">
    <property type="term" value="P:carbohydrate metabolic process"/>
    <property type="evidence" value="ECO:0007669"/>
    <property type="project" value="InterPro"/>
</dbReference>
<dbReference type="Pfam" id="PF17167">
    <property type="entry name" value="Glyco_hydro_94"/>
    <property type="match status" value="1"/>
</dbReference>
<dbReference type="eggNOG" id="COG3459">
    <property type="taxonomic scope" value="Bacteria"/>
</dbReference>
<dbReference type="InterPro" id="IPR052047">
    <property type="entry name" value="GH94_Enzymes"/>
</dbReference>
<feature type="domain" description="Glycoamylase-like" evidence="6">
    <location>
        <begin position="1221"/>
        <end position="1428"/>
    </location>
</feature>
<dbReference type="Pfam" id="PF06165">
    <property type="entry name" value="GH94_b-supersand"/>
    <property type="match status" value="2"/>
</dbReference>
<feature type="transmembrane region" description="Helical" evidence="4">
    <location>
        <begin position="706"/>
        <end position="729"/>
    </location>
</feature>
<reference evidence="9" key="1">
    <citation type="submission" date="2013-04" db="EMBL/GenBank/DDBJ databases">
        <title>Thioclava sp. 13D2W-2 Genome Sequencing.</title>
        <authorList>
            <person name="Lai Q."/>
            <person name="Li G."/>
            <person name="Shao Z."/>
        </authorList>
    </citation>
    <scope>NUCLEOTIDE SEQUENCE [LARGE SCALE GENOMIC DNA]</scope>
    <source>
        <strain evidence="9">13D2W-2</strain>
    </source>
</reference>
<dbReference type="EMBL" id="AQRC01000002">
    <property type="protein sequence ID" value="KFE36185.1"/>
    <property type="molecule type" value="Genomic_DNA"/>
</dbReference>
<dbReference type="CDD" id="cd11753">
    <property type="entry name" value="GH94N_ChvB_NdvB_2_like"/>
    <property type="match status" value="1"/>
</dbReference>
<dbReference type="PANTHER" id="PTHR37469">
    <property type="entry name" value="CELLOBIONIC ACID PHOSPHORYLASE-RELATED"/>
    <property type="match status" value="1"/>
</dbReference>
<dbReference type="InterPro" id="IPR037824">
    <property type="entry name" value="GH94N_2_NdvB"/>
</dbReference>
<dbReference type="InterPro" id="IPR011013">
    <property type="entry name" value="Gal_mutarotase_sf_dom"/>
</dbReference>
<evidence type="ECO:0000256" key="4">
    <source>
        <dbReference type="SAM" id="Phobius"/>
    </source>
</evidence>
<feature type="domain" description="Glycosyl hydrolase 94 supersandwich" evidence="5">
    <location>
        <begin position="1963"/>
        <end position="2230"/>
    </location>
</feature>
<dbReference type="SMART" id="SM01068">
    <property type="entry name" value="CBM_X"/>
    <property type="match status" value="2"/>
</dbReference>
<keyword evidence="4" id="KW-0472">Membrane</keyword>
<feature type="transmembrane region" description="Helical" evidence="4">
    <location>
        <begin position="270"/>
        <end position="303"/>
    </location>
</feature>
<feature type="domain" description="Glycosyl hydrolase 94 supersandwich" evidence="5">
    <location>
        <begin position="1473"/>
        <end position="1740"/>
    </location>
</feature>
<dbReference type="Gene3D" id="2.70.98.40">
    <property type="entry name" value="Glycoside hydrolase, family 65, N-terminal domain"/>
    <property type="match status" value="2"/>
</dbReference>
<dbReference type="SUPFAM" id="SSF74650">
    <property type="entry name" value="Galactose mutarotase-like"/>
    <property type="match status" value="2"/>
</dbReference>
<feature type="compositionally biased region" description="Pro residues" evidence="3">
    <location>
        <begin position="1920"/>
        <end position="1929"/>
    </location>
</feature>
<dbReference type="PATRIC" id="fig|1317124.6.peg.538"/>
<evidence type="ECO:0000313" key="8">
    <source>
        <dbReference type="EMBL" id="KFE36185.1"/>
    </source>
</evidence>
<evidence type="ECO:0000256" key="2">
    <source>
        <dbReference type="ARBA" id="ARBA00022679"/>
    </source>
</evidence>
<dbReference type="InterPro" id="IPR037820">
    <property type="entry name" value="GH94N_NdvB"/>
</dbReference>
<dbReference type="InterPro" id="IPR033432">
    <property type="entry name" value="GH94_catalytic"/>
</dbReference>
<feature type="transmembrane region" description="Helical" evidence="4">
    <location>
        <begin position="683"/>
        <end position="700"/>
    </location>
</feature>
<dbReference type="Proteomes" id="UP000028607">
    <property type="component" value="Unassembled WGS sequence"/>
</dbReference>
<keyword evidence="4" id="KW-0812">Transmembrane</keyword>
<evidence type="ECO:0000256" key="3">
    <source>
        <dbReference type="SAM" id="MobiDB-lite"/>
    </source>
</evidence>
<evidence type="ECO:0000256" key="1">
    <source>
        <dbReference type="ARBA" id="ARBA00022676"/>
    </source>
</evidence>
<dbReference type="Gene3D" id="1.50.10.140">
    <property type="match status" value="2"/>
</dbReference>
<feature type="domain" description="Glycosyl hydrolase 94 catalytic" evidence="7">
    <location>
        <begin position="2246"/>
        <end position="2669"/>
    </location>
</feature>
<protein>
    <submittedName>
        <fullName evidence="8">Cyclic beta-1,2-glucan synthetase</fullName>
    </submittedName>
</protein>
<evidence type="ECO:0000259" key="6">
    <source>
        <dbReference type="Pfam" id="PF10091"/>
    </source>
</evidence>
<evidence type="ECO:0000259" key="7">
    <source>
        <dbReference type="Pfam" id="PF17167"/>
    </source>
</evidence>
<proteinExistence type="predicted"/>
<dbReference type="InterPro" id="IPR010383">
    <property type="entry name" value="Glyco_hydrolase_94_b-supersand"/>
</dbReference>
<dbReference type="InterPro" id="IPR037018">
    <property type="entry name" value="GH65_N"/>
</dbReference>
<dbReference type="CDD" id="cd11756">
    <property type="entry name" value="GH94N_ChvB_NdvB_1_like"/>
    <property type="match status" value="1"/>
</dbReference>
<feature type="region of interest" description="Disordered" evidence="3">
    <location>
        <begin position="1918"/>
        <end position="1945"/>
    </location>
</feature>
<dbReference type="Pfam" id="PF10091">
    <property type="entry name" value="Glycoamylase"/>
    <property type="match status" value="1"/>
</dbReference>
<organism evidence="8 9">
    <name type="scientific">Thioclava atlantica</name>
    <dbReference type="NCBI Taxonomy" id="1317124"/>
    <lineage>
        <taxon>Bacteria</taxon>
        <taxon>Pseudomonadati</taxon>
        <taxon>Pseudomonadota</taxon>
        <taxon>Alphaproteobacteria</taxon>
        <taxon>Rhodobacterales</taxon>
        <taxon>Paracoccaceae</taxon>
        <taxon>Thioclava</taxon>
    </lineage>
</organism>
<sequence>MNAIPDWLEEARRACRKPPAEAAKAAEWLLDNEYHVRRAVRQVRADMPWAFYRRLPSLAAPECEGLPRVFLAARGYLEATHAQLSLDSAVHFMEAYQGEDGLTIAELWAFPAMLRLACLEAIVLAFCELVPALEPPFPPAAGAPGEADRDPTEAISRAIVALAAISRIDWKDFVEATSHVEAILRKAPDGLHAQMDFETRDMYRRAVEALAQGSGRSEQRIAQDVIRMAQTHSGAPRKMHSGWWLIGDGRAEMEAMTGFRARPSEAVRRWVLAHAGLAYAGSLLGFGALALALPLALVIFYRAGVVEMLIASVLLIVAASIPAVTVTNWIVTQILPPRVLPKMDYRDGLPAHIQGAVIMPVILRSAPEVPALLEQLERHWLTNPDARLRYALLSDLADAQSETAPEDAAIEEALAAGIVTLNRRHHPDAPFVLLHRRRRWNETDRIWMGWERKRGKIEEFNEFLHGGAEEAFPLREGDVAGLRAARFVVTLDADTMAPPGSVARLIGTLAHPLNRAEFDKRGERVVAGYSFIQPRIEISPEAGGASLFTRLYTGDTAIDIYSRAVSDVYQDLFGEGIFTGKGAYDATAFRQSLRGRVPENALVSHDLFEGLHGRAALASDIVFYEGFPARYPDYALRLHRWIRGDWQLLPWLGRHPPGREERRLRNPLSALDRWKILDNLRRSLIPPALVLLALAGWLIVPRAAPLWTLLVLAAPGTYLVTNVVSGIAHGRRRGAVQERWRQFLDHSGRWALEVVFMANEAILALDAIARALWRLTVSRRRMLEWVTAAHVAEAGAATRARFWTEMAGAPALAVAIGGLLAWLAPGALPGALPLLMLWIASPEIARLIGRPRERPSEALAEKDRTWLRHLARRTWLYFETFAGPEDNWLPPDNYQTEPHEEVAHRSSPTNVGMQFLSTLVALDLGHTGLRDFSVRSAHALGALDRIERHRGHVVNWFDTRTLESLAPRYVSTVDSGNLAVALVTLREGLIEAADGPALSPALWDGLVDTLGLLGDALESLPGSRAGALPDQVEGMIETARHVRNRPLDWARTVRRMRREELRALSEAMPEALEGAPDETVSEAHLWLERSIHHADSLIRDLDALCPWLTIGEDDELAAEIAARWPPDTRLDQLDGVLRDVRARLEDAGAESPARDALLEAVARGSAAQSALRDSLRESAGKASAFATEMDFSFLYDRESRTFFIGYNLSFDRMDLHRYDLLASEARLASYFAIAKGDVRAEHWFHLGRPLSRSSGTLIILSWNGSMFEYLMPALLIRSAPGQLVGQSEAGAVEVQIRYGRRLGLPWGVSEAAFATRDAALRYQYRAFGIVGLGMKQGLAEDYVVAPYASALALATRPRAAIDNLRRLEGMGLRERFGFYDSVDFTPSRRDDPPGYTPVHVFMAHHQGMLLSALGNALCDDILVQRFNRDRRISAIDLLLHERVPWEYVPEPLPDEGAETAVQERREIPVLHGWPASETAEHQCHGFGNGRLSAWLSEAGGATLWWHGQSLTRWAADPLRDESSARLLLHDVSDGEVWDFRRRPDRWVDVMFHAEKASFHLQHHDIAATQEITIAAADDIEIRRVTLVNNGDDTREIEVTSYAEPVLSAHAADERHPLFSKLFLHSETVPRLNGLLFTRRPRRPGDAPPVMLHRLLAEDAAVAFAGTESDRRTFLGRHGSLTDPAVLARALSGTEGWTLDPVAVLRARVRLAPGERAKLAFLTIAAGSRETAFELADRYSSDAALDWAFEDAMRSAAIDADRAGTTQPLLIDAQRLAGPLLAPAIRPPAALDAPLPGQPDLWGLGLSGDLPIVLVRIADADHTDLLPSAVRVQRWWRRHGLRTDLVVLGTTASSYEAPIASRLAEVLRDAGLAESLGGDGGIHLLSADRLTPAQMRALEGLAALTLDGAAATLSQALAPEPEVPPKPPFFAPGGAAGPETAPPLERPSDLGFDNGLGGFSEEGRDYLIHLDPGRTTPAPWCNILANDSFGTLVSEAGLGFTWNLNSGEFRLTPWFNDPVTDAQGEALYLRDEETAEIWTVSPLPAGKGGSVQTTHGAGETGWARNDRGLRQRMSVCVPPDAPVKLVTLHLANTTDRPRRITATYYAEWQLGALASVTRPHVICGYHASARALTARNGWSLEFAGRIAFLAASRPAHSLSCDRDAFLGRGGTARPEGLQRWNLGGRLEAVRDACAAYQVHLDLAPGASEEVTFVLGAAGDGAELERLVADHTRPEGVAAALTQTRDAWDHRLGAVRVETPDPAFDLMINRWLPYQTLASRILARAGFHQAGGGIGFRDQLQDMMALLVSDPARVRAHILACAAHQFEEGDVLHWWHLPGERGVRTRCSDDMMWLVYATHRYVAATGDDTILSETIPFLTAPPLAEDEEDRYAAFETGADPATLLEHCARAMERGASAGAHGLPLIGSGDWNDGMDRVGIHGRGESVWLAWFAALCADAYADLADRAGRDRQAQYWRRRAGELRRAAETSAWDGAWYMRAFDDDGDPWGSKANEECRIDSIAQSWSVLGRSHDGSRAAQAVHSAAERLIDRDLRLVRLLTPPFDRTPRDPGYIRAYPPGVRENGGQYTHAATWLGLAFARLGDGDAAREIFDLINPLRRTETMAQVEAYRGEPYVMPADVGGAPPFGGRAGWTWYTGAAGWAWRLGVEGILGLELSGGKLRIAPCLPRDWYGYRATVRGPAGSLGIEVVAVDEERPAEPSRAPAQEVAPGSLVDFPIDGSVRELRMHIPRARGTEDVSPDQSPTDPPGRTETP</sequence>
<dbReference type="SUPFAM" id="SSF48208">
    <property type="entry name" value="Six-hairpin glycosidases"/>
    <property type="match status" value="1"/>
</dbReference>
<feature type="region of interest" description="Disordered" evidence="3">
    <location>
        <begin position="2741"/>
        <end position="2770"/>
    </location>
</feature>
<dbReference type="InterPro" id="IPR008928">
    <property type="entry name" value="6-hairpin_glycosidase_sf"/>
</dbReference>
<evidence type="ECO:0000313" key="9">
    <source>
        <dbReference type="Proteomes" id="UP000028607"/>
    </source>
</evidence>
<keyword evidence="4" id="KW-1133">Transmembrane helix</keyword>
<dbReference type="GO" id="GO:0016757">
    <property type="term" value="F:glycosyltransferase activity"/>
    <property type="evidence" value="ECO:0007669"/>
    <property type="project" value="UniProtKB-KW"/>
</dbReference>
<dbReference type="STRING" id="1317124.DW2_02704"/>
<dbReference type="InterPro" id="IPR012341">
    <property type="entry name" value="6hp_glycosidase-like_sf"/>
</dbReference>
<dbReference type="GO" id="GO:0030246">
    <property type="term" value="F:carbohydrate binding"/>
    <property type="evidence" value="ECO:0007669"/>
    <property type="project" value="InterPro"/>
</dbReference>
<keyword evidence="9" id="KW-1185">Reference proteome</keyword>
<reference evidence="8 9" key="2">
    <citation type="journal article" date="2015" name="Antonie Van Leeuwenhoek">
        <title>Thioclava indica sp. nov., isolated from surface seawater of the Indian Ocean.</title>
        <authorList>
            <person name="Liu Y."/>
            <person name="Lai Q."/>
            <person name="Du J."/>
            <person name="Xu H."/>
            <person name="Jiang L."/>
            <person name="Shao Z."/>
        </authorList>
    </citation>
    <scope>NUCLEOTIDE SEQUENCE [LARGE SCALE GENOMIC DNA]</scope>
    <source>
        <strain evidence="8 9">13D2W-2</strain>
    </source>
</reference>
<feature type="transmembrane region" description="Helical" evidence="4">
    <location>
        <begin position="750"/>
        <end position="773"/>
    </location>
</feature>
<gene>
    <name evidence="8" type="ORF">DW2_02704</name>
</gene>
<keyword evidence="1" id="KW-0328">Glycosyltransferase</keyword>
<comment type="caution">
    <text evidence="8">The sequence shown here is derived from an EMBL/GenBank/DDBJ whole genome shotgun (WGS) entry which is preliminary data.</text>
</comment>
<dbReference type="InterPro" id="IPR019282">
    <property type="entry name" value="Glycoamylase-like_cons_dom"/>
</dbReference>
<dbReference type="Gene3D" id="2.60.420.10">
    <property type="entry name" value="Maltose phosphorylase, domain 3"/>
    <property type="match status" value="1"/>
</dbReference>
<evidence type="ECO:0000259" key="5">
    <source>
        <dbReference type="Pfam" id="PF06165"/>
    </source>
</evidence>